<protein>
    <submittedName>
        <fullName evidence="2">CHAT domain-containing protein</fullName>
    </submittedName>
</protein>
<dbReference type="SMART" id="SM00028">
    <property type="entry name" value="TPR"/>
    <property type="match status" value="6"/>
</dbReference>
<dbReference type="SUPFAM" id="SSF48452">
    <property type="entry name" value="TPR-like"/>
    <property type="match status" value="3"/>
</dbReference>
<accession>A0A8T7M5M4</accession>
<evidence type="ECO:0000313" key="2">
    <source>
        <dbReference type="EMBL" id="NWJ47417.1"/>
    </source>
</evidence>
<dbReference type="RefSeq" id="WP_341471218.1">
    <property type="nucleotide sequence ID" value="NZ_CP128400.1"/>
</dbReference>
<dbReference type="Proteomes" id="UP001431572">
    <property type="component" value="Chromosome 2"/>
</dbReference>
<reference evidence="2 4" key="1">
    <citation type="submission" date="2020-06" db="EMBL/GenBank/DDBJ databases">
        <title>Anoxygenic phototrophic Chloroflexota member uses a Type I reaction center.</title>
        <authorList>
            <person name="Tsuji J.M."/>
            <person name="Shaw N.A."/>
            <person name="Nagashima S."/>
            <person name="Venkiteswaran J."/>
            <person name="Schiff S.L."/>
            <person name="Hanada S."/>
            <person name="Tank M."/>
            <person name="Neufeld J.D."/>
        </authorList>
    </citation>
    <scope>NUCLEOTIDE SEQUENCE [LARGE SCALE GENOMIC DNA]</scope>
    <source>
        <strain evidence="2">L227-S17</strain>
    </source>
</reference>
<dbReference type="Pfam" id="PF12770">
    <property type="entry name" value="CHAT"/>
    <property type="match status" value="1"/>
</dbReference>
<dbReference type="EMBL" id="CP128400">
    <property type="protein sequence ID" value="WJW69329.1"/>
    <property type="molecule type" value="Genomic_DNA"/>
</dbReference>
<dbReference type="Proteomes" id="UP000521676">
    <property type="component" value="Unassembled WGS sequence"/>
</dbReference>
<proteinExistence type="predicted"/>
<name>A0A8T7M5M4_9CHLR</name>
<feature type="domain" description="CHAT" evidence="1">
    <location>
        <begin position="698"/>
        <end position="964"/>
    </location>
</feature>
<dbReference type="PANTHER" id="PTHR10098:SF108">
    <property type="entry name" value="TETRATRICOPEPTIDE REPEAT PROTEIN 28"/>
    <property type="match status" value="1"/>
</dbReference>
<gene>
    <name evidence="2" type="ORF">HXX08_16280</name>
    <name evidence="3" type="ORF">OZ401_002937</name>
</gene>
<dbReference type="InterPro" id="IPR024983">
    <property type="entry name" value="CHAT_dom"/>
</dbReference>
<dbReference type="AlphaFoldDB" id="A0A8T7M5M4"/>
<organism evidence="2 4">
    <name type="scientific">Candidatus Chlorohelix allophototropha</name>
    <dbReference type="NCBI Taxonomy" id="3003348"/>
    <lineage>
        <taxon>Bacteria</taxon>
        <taxon>Bacillati</taxon>
        <taxon>Chloroflexota</taxon>
        <taxon>Chloroflexia</taxon>
        <taxon>Candidatus Chloroheliales</taxon>
        <taxon>Candidatus Chloroheliaceae</taxon>
        <taxon>Candidatus Chlorohelix</taxon>
    </lineage>
</organism>
<evidence type="ECO:0000313" key="3">
    <source>
        <dbReference type="EMBL" id="WJW69329.1"/>
    </source>
</evidence>
<evidence type="ECO:0000313" key="4">
    <source>
        <dbReference type="Proteomes" id="UP000521676"/>
    </source>
</evidence>
<dbReference type="Pfam" id="PF13424">
    <property type="entry name" value="TPR_12"/>
    <property type="match status" value="1"/>
</dbReference>
<dbReference type="InterPro" id="IPR011990">
    <property type="entry name" value="TPR-like_helical_dom_sf"/>
</dbReference>
<evidence type="ECO:0000313" key="5">
    <source>
        <dbReference type="Proteomes" id="UP001431572"/>
    </source>
</evidence>
<dbReference type="PANTHER" id="PTHR10098">
    <property type="entry name" value="RAPSYN-RELATED"/>
    <property type="match status" value="1"/>
</dbReference>
<evidence type="ECO:0000259" key="1">
    <source>
        <dbReference type="Pfam" id="PF12770"/>
    </source>
</evidence>
<dbReference type="Gene3D" id="1.25.40.10">
    <property type="entry name" value="Tetratricopeptide repeat domain"/>
    <property type="match status" value="2"/>
</dbReference>
<dbReference type="EMBL" id="JACATZ010000003">
    <property type="protein sequence ID" value="NWJ47417.1"/>
    <property type="molecule type" value="Genomic_DNA"/>
</dbReference>
<dbReference type="InterPro" id="IPR019734">
    <property type="entry name" value="TPR_rpt"/>
</dbReference>
<sequence>MDSAESFVSAVLAAQDDFNLCYVLEQTAPTLNDTLAQQVKSRANELVSSDNQASLKIAESLIKAGVVANNLLYQALGLMVQGNVMMRRGELQRAIELYDDAKVAALRANNPIEAARSQVGKIGALMYLGDYKSAIEIAQHTAETLVAFGDYFPAAKAYANAAICYGELEQNEKAVEELQKARTLFEKHDSREAQTGLGLLLYNLSVTLCDLGRYHEALDCSLRASEIARRYELSNDEALYQEASAICYSLMGNYNRALRLHLEARDIFEKNGLIPQLIACEYFISEGYLELGRYEDAADQAKELISLLEQRNLVNSWNGTRTYHVLGRALAGLEQPSEAAAALLMAQSIAEQLGASGFKQRTDLRLAETYLSTDNPEDLDRSEELLNALLSNPQDLRILPNAQLLLARLETNREQYSAAIELAKSALTQFESQGIYNTLYSVYWQLAKICEQQGELNQASDYLDLSIQQLEQLRAQVAAETRHSFLLQKETIYQDAVRIALRFNDSQKAFDLVERVKSRALVELVGNQLDIKIKIRSERDRPLVEELENLRARHNDLTMRLARWQDGQDDKGELVPVASNENQNESELLQSEVLVCEKRLIELTEILQVKNALYAEDVSLIQSYISFDFGLLNPNEAIIEYYQAREEMLAFVVTRAGIKAITLSATPSQVNRLVSLLHQNFNQTPKLGAEKLLLNSQNFLSKLYALVFEPLELELAPITELRIVSHGTLHYLPFHALYRPSDSTYLLERFSEISYVPAAKLLLSCRERAKNSTASGALVLGYSGNGKLTSTLEEAEEINCILSRKIDTELALENDANLELFRQAASSKRLLHLATHGSFRENAPLFSSIQLEGGELTAHELYNLQLEASLMTLSCCESGLGVIGGGDEVMGLSRSCLYAGASSLALSLWRVEDKSSSQLMQLFYRNLLDGMGKAAALRQAQLWLMSEPQYRHPFYWAPFILIGDSGSL</sequence>
<reference evidence="3" key="2">
    <citation type="journal article" date="2024" name="Nature">
        <title>Anoxygenic phototroph of the Chloroflexota uses a type I reaction centre.</title>
        <authorList>
            <person name="Tsuji J.M."/>
            <person name="Shaw N.A."/>
            <person name="Nagashima S."/>
            <person name="Venkiteswaran J.J."/>
            <person name="Schiff S.L."/>
            <person name="Watanabe T."/>
            <person name="Fukui M."/>
            <person name="Hanada S."/>
            <person name="Tank M."/>
            <person name="Neufeld J.D."/>
        </authorList>
    </citation>
    <scope>NUCLEOTIDE SEQUENCE</scope>
    <source>
        <strain evidence="3">L227-S17</strain>
    </source>
</reference>
<keyword evidence="5" id="KW-1185">Reference proteome</keyword>